<evidence type="ECO:0000256" key="11">
    <source>
        <dbReference type="ARBA" id="ARBA00023136"/>
    </source>
</evidence>
<proteinExistence type="inferred from homology"/>
<dbReference type="OrthoDB" id="6692864at2759"/>
<dbReference type="PRINTS" id="PR00385">
    <property type="entry name" value="P450"/>
</dbReference>
<evidence type="ECO:0000256" key="9">
    <source>
        <dbReference type="ARBA" id="ARBA00023004"/>
    </source>
</evidence>
<keyword evidence="9 13" id="KW-0408">Iron</keyword>
<dbReference type="PANTHER" id="PTHR24305:SF187">
    <property type="entry name" value="P450, PUTATIVE (EUROFUNG)-RELATED"/>
    <property type="match status" value="1"/>
</dbReference>
<dbReference type="GO" id="GO:1902181">
    <property type="term" value="P:verruculogen biosynthetic process"/>
    <property type="evidence" value="ECO:0007669"/>
    <property type="project" value="UniProtKB-ARBA"/>
</dbReference>
<dbReference type="SUPFAM" id="SSF48264">
    <property type="entry name" value="Cytochrome P450"/>
    <property type="match status" value="1"/>
</dbReference>
<comment type="subcellular location">
    <subcellularLocation>
        <location evidence="2">Membrane</location>
    </subcellularLocation>
</comment>
<dbReference type="InterPro" id="IPR002401">
    <property type="entry name" value="Cyt_P450_E_grp-I"/>
</dbReference>
<evidence type="ECO:0000256" key="8">
    <source>
        <dbReference type="ARBA" id="ARBA00023002"/>
    </source>
</evidence>
<feature type="transmembrane region" description="Helical" evidence="14">
    <location>
        <begin position="40"/>
        <end position="60"/>
    </location>
</feature>
<evidence type="ECO:0000256" key="1">
    <source>
        <dbReference type="ARBA" id="ARBA00001971"/>
    </source>
</evidence>
<dbReference type="Gene3D" id="1.10.630.10">
    <property type="entry name" value="Cytochrome P450"/>
    <property type="match status" value="1"/>
</dbReference>
<dbReference type="CDD" id="cd11061">
    <property type="entry name" value="CYP67-like"/>
    <property type="match status" value="1"/>
</dbReference>
<keyword evidence="6 13" id="KW-0479">Metal-binding</keyword>
<dbReference type="Pfam" id="PF00067">
    <property type="entry name" value="p450"/>
    <property type="match status" value="1"/>
</dbReference>
<evidence type="ECO:0000256" key="14">
    <source>
        <dbReference type="SAM" id="Phobius"/>
    </source>
</evidence>
<dbReference type="Proteomes" id="UP000777438">
    <property type="component" value="Unassembled WGS sequence"/>
</dbReference>
<dbReference type="GO" id="GO:0004497">
    <property type="term" value="F:monooxygenase activity"/>
    <property type="evidence" value="ECO:0007669"/>
    <property type="project" value="UniProtKB-KW"/>
</dbReference>
<dbReference type="InterPro" id="IPR001128">
    <property type="entry name" value="Cyt_P450"/>
</dbReference>
<evidence type="ECO:0000256" key="4">
    <source>
        <dbReference type="ARBA" id="ARBA00022617"/>
    </source>
</evidence>
<name>A0A9P8VRL0_9HYPO</name>
<evidence type="ECO:0000256" key="5">
    <source>
        <dbReference type="ARBA" id="ARBA00022692"/>
    </source>
</evidence>
<keyword evidence="12" id="KW-0325">Glycoprotein</keyword>
<protein>
    <submittedName>
        <fullName evidence="15">Benzoate 4-monooxygenase cytochrome P450</fullName>
    </submittedName>
</protein>
<dbReference type="GO" id="GO:0016020">
    <property type="term" value="C:membrane"/>
    <property type="evidence" value="ECO:0007669"/>
    <property type="project" value="UniProtKB-SubCell"/>
</dbReference>
<dbReference type="PRINTS" id="PR00463">
    <property type="entry name" value="EP450I"/>
</dbReference>
<evidence type="ECO:0000256" key="7">
    <source>
        <dbReference type="ARBA" id="ARBA00022989"/>
    </source>
</evidence>
<dbReference type="FunFam" id="1.10.630.10:FF:000063">
    <property type="entry name" value="Cytochrome P450 monooxygenase"/>
    <property type="match status" value="1"/>
</dbReference>
<keyword evidence="5 14" id="KW-0812">Transmembrane</keyword>
<evidence type="ECO:0000256" key="10">
    <source>
        <dbReference type="ARBA" id="ARBA00023033"/>
    </source>
</evidence>
<dbReference type="PANTHER" id="PTHR24305">
    <property type="entry name" value="CYTOCHROME P450"/>
    <property type="match status" value="1"/>
</dbReference>
<evidence type="ECO:0000256" key="13">
    <source>
        <dbReference type="PIRSR" id="PIRSR602401-1"/>
    </source>
</evidence>
<evidence type="ECO:0000256" key="12">
    <source>
        <dbReference type="ARBA" id="ARBA00023180"/>
    </source>
</evidence>
<feature type="transmembrane region" description="Helical" evidence="14">
    <location>
        <begin position="267"/>
        <end position="288"/>
    </location>
</feature>
<dbReference type="AlphaFoldDB" id="A0A9P8VRL0"/>
<keyword evidence="11 14" id="KW-0472">Membrane</keyword>
<dbReference type="InterPro" id="IPR036396">
    <property type="entry name" value="Cyt_P450_sf"/>
</dbReference>
<gene>
    <name evidence="15" type="ORF">B0T10DRAFT_416881</name>
</gene>
<comment type="caution">
    <text evidence="15">The sequence shown here is derived from an EMBL/GenBank/DDBJ whole genome shotgun (WGS) entry which is preliminary data.</text>
</comment>
<dbReference type="GO" id="GO:0005506">
    <property type="term" value="F:iron ion binding"/>
    <property type="evidence" value="ECO:0007669"/>
    <property type="project" value="InterPro"/>
</dbReference>
<dbReference type="GO" id="GO:0020037">
    <property type="term" value="F:heme binding"/>
    <property type="evidence" value="ECO:0007669"/>
    <property type="project" value="InterPro"/>
</dbReference>
<comment type="cofactor">
    <cofactor evidence="1 13">
        <name>heme</name>
        <dbReference type="ChEBI" id="CHEBI:30413"/>
    </cofactor>
</comment>
<feature type="transmembrane region" description="Helical" evidence="14">
    <location>
        <begin position="66"/>
        <end position="91"/>
    </location>
</feature>
<evidence type="ECO:0000256" key="2">
    <source>
        <dbReference type="ARBA" id="ARBA00004370"/>
    </source>
</evidence>
<accession>A0A9P8VRL0</accession>
<keyword evidence="10" id="KW-0503">Monooxygenase</keyword>
<keyword evidence="16" id="KW-1185">Reference proteome</keyword>
<feature type="transmembrane region" description="Helical" evidence="14">
    <location>
        <begin position="12"/>
        <end position="28"/>
    </location>
</feature>
<evidence type="ECO:0000256" key="6">
    <source>
        <dbReference type="ARBA" id="ARBA00022723"/>
    </source>
</evidence>
<comment type="similarity">
    <text evidence="3">Belongs to the cytochrome P450 family.</text>
</comment>
<feature type="binding site" description="axial binding residue" evidence="13">
    <location>
        <position position="493"/>
    </location>
    <ligand>
        <name>heme</name>
        <dbReference type="ChEBI" id="CHEBI:30413"/>
    </ligand>
    <ligandPart>
        <name>Fe</name>
        <dbReference type="ChEBI" id="CHEBI:18248"/>
    </ligandPart>
</feature>
<dbReference type="InterPro" id="IPR050121">
    <property type="entry name" value="Cytochrome_P450_monoxygenase"/>
</dbReference>
<dbReference type="EMBL" id="JAGPYM010000050">
    <property type="protein sequence ID" value="KAH6871764.1"/>
    <property type="molecule type" value="Genomic_DNA"/>
</dbReference>
<organism evidence="15 16">
    <name type="scientific">Thelonectria olida</name>
    <dbReference type="NCBI Taxonomy" id="1576542"/>
    <lineage>
        <taxon>Eukaryota</taxon>
        <taxon>Fungi</taxon>
        <taxon>Dikarya</taxon>
        <taxon>Ascomycota</taxon>
        <taxon>Pezizomycotina</taxon>
        <taxon>Sordariomycetes</taxon>
        <taxon>Hypocreomycetidae</taxon>
        <taxon>Hypocreales</taxon>
        <taxon>Nectriaceae</taxon>
        <taxon>Thelonectria</taxon>
    </lineage>
</organism>
<keyword evidence="4 13" id="KW-0349">Heme</keyword>
<reference evidence="15 16" key="1">
    <citation type="journal article" date="2021" name="Nat. Commun.">
        <title>Genetic determinants of endophytism in the Arabidopsis root mycobiome.</title>
        <authorList>
            <person name="Mesny F."/>
            <person name="Miyauchi S."/>
            <person name="Thiergart T."/>
            <person name="Pickel B."/>
            <person name="Atanasova L."/>
            <person name="Karlsson M."/>
            <person name="Huettel B."/>
            <person name="Barry K.W."/>
            <person name="Haridas S."/>
            <person name="Chen C."/>
            <person name="Bauer D."/>
            <person name="Andreopoulos W."/>
            <person name="Pangilinan J."/>
            <person name="LaButti K."/>
            <person name="Riley R."/>
            <person name="Lipzen A."/>
            <person name="Clum A."/>
            <person name="Drula E."/>
            <person name="Henrissat B."/>
            <person name="Kohler A."/>
            <person name="Grigoriev I.V."/>
            <person name="Martin F.M."/>
            <person name="Hacquard S."/>
        </authorList>
    </citation>
    <scope>NUCLEOTIDE SEQUENCE [LARGE SCALE GENOMIC DNA]</scope>
    <source>
        <strain evidence="15 16">MPI-CAGE-CH-0241</strain>
    </source>
</reference>
<sequence length="549" mass="62685">MRADFNLETPLAKQAAFLIGISLHVFIFRVGEWDLETTRIIGVCFLLQISGVAALVHFFPSEYSSIFSAAPTVVGLAGWTVLGTYSSMVVYRGFLHRLRRFPGPFLARFSNIYITRLSAKNLHLYEEVQRLHQTYGDFVRVGPSEISINDPRAVSIIHSGQSTCRKGPWYNILHPVRSLQMIRFKPEHIQRRKVWDRGFSSKALRDYEPRVVGHAVELLAHLEKTQGTPINVTDWFNYYSFDVMGDLAWGKSFGMVRDGVKHFFMKSLHASMADIGLFSHLIWLFPIFKSTPVLNTEYKKFWVWAGAQVEQRRKMNPELPDVFSWLLDAHNSLEKPTPQDELNLVGDAYLIAVAGSDTTAATLTCLFFELSRNPRCLKLLQEEIDELYKTEKDVDVRSLGKLPYLEAVINEALRLHPPVPSGVQRMTPPEGLRIGETFIPGDTIIQIPTYTMFRDARVFARPDEFLPERWTTQKELTKDASAFVPFSTGRYSCIGKQLGLMEVRYVTSQIVQRWDVKFAPDQTPQDFVDGKMDTFTQSLSGLNLVFVPR</sequence>
<evidence type="ECO:0000313" key="15">
    <source>
        <dbReference type="EMBL" id="KAH6871764.1"/>
    </source>
</evidence>
<dbReference type="GO" id="GO:0016705">
    <property type="term" value="F:oxidoreductase activity, acting on paired donors, with incorporation or reduction of molecular oxygen"/>
    <property type="evidence" value="ECO:0007669"/>
    <property type="project" value="InterPro"/>
</dbReference>
<keyword evidence="8" id="KW-0560">Oxidoreductase</keyword>
<evidence type="ECO:0000256" key="3">
    <source>
        <dbReference type="ARBA" id="ARBA00010617"/>
    </source>
</evidence>
<evidence type="ECO:0000313" key="16">
    <source>
        <dbReference type="Proteomes" id="UP000777438"/>
    </source>
</evidence>
<keyword evidence="7 14" id="KW-1133">Transmembrane helix</keyword>